<feature type="region of interest" description="Disordered" evidence="1">
    <location>
        <begin position="194"/>
        <end position="213"/>
    </location>
</feature>
<gene>
    <name evidence="2" type="ORF">EJP77_07395</name>
</gene>
<dbReference type="OrthoDB" id="6385861at2"/>
<name>A0A3S1JQC6_9BACL</name>
<dbReference type="GO" id="GO:0016740">
    <property type="term" value="F:transferase activity"/>
    <property type="evidence" value="ECO:0007669"/>
    <property type="project" value="UniProtKB-KW"/>
</dbReference>
<dbReference type="Proteomes" id="UP000272464">
    <property type="component" value="Unassembled WGS sequence"/>
</dbReference>
<keyword evidence="3" id="KW-1185">Reference proteome</keyword>
<feature type="region of interest" description="Disordered" evidence="1">
    <location>
        <begin position="258"/>
        <end position="344"/>
    </location>
</feature>
<evidence type="ECO:0000256" key="1">
    <source>
        <dbReference type="SAM" id="MobiDB-lite"/>
    </source>
</evidence>
<dbReference type="EMBL" id="RZNX01000002">
    <property type="protein sequence ID" value="RUT33465.1"/>
    <property type="molecule type" value="Genomic_DNA"/>
</dbReference>
<feature type="compositionally biased region" description="Basic and acidic residues" evidence="1">
    <location>
        <begin position="283"/>
        <end position="294"/>
    </location>
</feature>
<reference evidence="2 3" key="1">
    <citation type="submission" date="2018-12" db="EMBL/GenBank/DDBJ databases">
        <authorList>
            <person name="Sun L."/>
            <person name="Chen Z."/>
        </authorList>
    </citation>
    <scope>NUCLEOTIDE SEQUENCE [LARGE SCALE GENOMIC DNA]</scope>
    <source>
        <strain evidence="2 3">3-5-3</strain>
    </source>
</reference>
<protein>
    <submittedName>
        <fullName evidence="2">Glycosyltransferase</fullName>
    </submittedName>
</protein>
<proteinExistence type="predicted"/>
<dbReference type="Gene3D" id="3.40.50.2000">
    <property type="entry name" value="Glycogen Phosphorylase B"/>
    <property type="match status" value="2"/>
</dbReference>
<dbReference type="AlphaFoldDB" id="A0A3S1JQC6"/>
<keyword evidence="2" id="KW-0808">Transferase</keyword>
<accession>A0A3S1JQC6</accession>
<organism evidence="2 3">
    <name type="scientific">Paenibacillus zeisoli</name>
    <dbReference type="NCBI Taxonomy" id="2496267"/>
    <lineage>
        <taxon>Bacteria</taxon>
        <taxon>Bacillati</taxon>
        <taxon>Bacillota</taxon>
        <taxon>Bacilli</taxon>
        <taxon>Bacillales</taxon>
        <taxon>Paenibacillaceae</taxon>
        <taxon>Paenibacillus</taxon>
    </lineage>
</organism>
<dbReference type="SUPFAM" id="SSF53756">
    <property type="entry name" value="UDP-Glycosyltransferase/glycogen phosphorylase"/>
    <property type="match status" value="2"/>
</dbReference>
<evidence type="ECO:0000313" key="2">
    <source>
        <dbReference type="EMBL" id="RUT33465.1"/>
    </source>
</evidence>
<sequence>MRIAYLVHWNEGPRSGVFKKVAGQISEWTRLGHRVALFLFTSGTGEEWGRELGGVEVVVQSYQGGLSRLLDFRKLAQRVRQWGPDVLYHRFDHYYYSLPALLRKFSSVLEINSNDLTEMRMDKDLRYHFHRLTRARVLKAAAGTVFVSRELSEVPEFSRYTQISTIIGNGINLDDFLVSKSLASAPPAPAAVSAQTAADGLSRRDGGYGEAPAIGAAEAPASSATETLAFSASEAHASGATVAPASGAPGPAGVMAGLLVLDEPGPSGREPTRELQESAQLGHQERERPYEPHQPEQFQPVPQPNDSDLTHHPEQSQHLQQFHQMPHPNQPPARQLGDPSVQQSPAAADAVQLVFIGSPGQAWHGVDAIAELAKARPQWSFDLIGVDASGLPAPVPVNMTFHGRLARKDYQPLLERADLAIGTLALYRKQMKEASPLKVREYMANGLPVITAYEETDFPEPVPFILQLPNSPGNVRDGLAQIDAFASAWRRRKVPRKAISHLDTRVKESQRLSYMKLIREKGERS</sequence>
<dbReference type="RefSeq" id="WP_127198579.1">
    <property type="nucleotide sequence ID" value="NZ_RZNX01000002.1"/>
</dbReference>
<comment type="caution">
    <text evidence="2">The sequence shown here is derived from an EMBL/GenBank/DDBJ whole genome shotgun (WGS) entry which is preliminary data.</text>
</comment>
<evidence type="ECO:0000313" key="3">
    <source>
        <dbReference type="Proteomes" id="UP000272464"/>
    </source>
</evidence>